<keyword evidence="5" id="KW-0547">Nucleotide-binding</keyword>
<comment type="caution">
    <text evidence="12">The sequence shown here is derived from an EMBL/GenBank/DDBJ whole genome shotgun (WGS) entry which is preliminary data.</text>
</comment>
<accession>A0AAD5U0V7</accession>
<dbReference type="InterPro" id="IPR003439">
    <property type="entry name" value="ABC_transporter-like_ATP-bd"/>
</dbReference>
<keyword evidence="7 9" id="KW-1133">Transmembrane helix</keyword>
<dbReference type="GO" id="GO:0140359">
    <property type="term" value="F:ABC-type transporter activity"/>
    <property type="evidence" value="ECO:0007669"/>
    <property type="project" value="InterPro"/>
</dbReference>
<dbReference type="PROSITE" id="PS50929">
    <property type="entry name" value="ABC_TM1F"/>
    <property type="match status" value="1"/>
</dbReference>
<dbReference type="CDD" id="cd03244">
    <property type="entry name" value="ABCC_MRP_domain2"/>
    <property type="match status" value="1"/>
</dbReference>
<dbReference type="InterPro" id="IPR011527">
    <property type="entry name" value="ABC1_TM_dom"/>
</dbReference>
<dbReference type="SMART" id="SM00382">
    <property type="entry name" value="AAA"/>
    <property type="match status" value="1"/>
</dbReference>
<dbReference type="PANTHER" id="PTHR24223:SF456">
    <property type="entry name" value="MULTIDRUG RESISTANCE-ASSOCIATED PROTEIN LETHAL(2)03659"/>
    <property type="match status" value="1"/>
</dbReference>
<gene>
    <name evidence="12" type="primary">ABCC4_2</name>
    <name evidence="12" type="ORF">HK099_004366</name>
</gene>
<dbReference type="GO" id="GO:0016020">
    <property type="term" value="C:membrane"/>
    <property type="evidence" value="ECO:0007669"/>
    <property type="project" value="UniProtKB-SubCell"/>
</dbReference>
<dbReference type="SUPFAM" id="SSF90123">
    <property type="entry name" value="ABC transporter transmembrane region"/>
    <property type="match status" value="2"/>
</dbReference>
<organism evidence="12 13">
    <name type="scientific">Clydaea vesicula</name>
    <dbReference type="NCBI Taxonomy" id="447962"/>
    <lineage>
        <taxon>Eukaryota</taxon>
        <taxon>Fungi</taxon>
        <taxon>Fungi incertae sedis</taxon>
        <taxon>Chytridiomycota</taxon>
        <taxon>Chytridiomycota incertae sedis</taxon>
        <taxon>Chytridiomycetes</taxon>
        <taxon>Lobulomycetales</taxon>
        <taxon>Lobulomycetaceae</taxon>
        <taxon>Clydaea</taxon>
    </lineage>
</organism>
<keyword evidence="6" id="KW-0067">ATP-binding</keyword>
<dbReference type="SUPFAM" id="SSF52540">
    <property type="entry name" value="P-loop containing nucleoside triphosphate hydrolases"/>
    <property type="match status" value="2"/>
</dbReference>
<dbReference type="GO" id="GO:0005524">
    <property type="term" value="F:ATP binding"/>
    <property type="evidence" value="ECO:0007669"/>
    <property type="project" value="UniProtKB-KW"/>
</dbReference>
<evidence type="ECO:0000259" key="10">
    <source>
        <dbReference type="PROSITE" id="PS50893"/>
    </source>
</evidence>
<dbReference type="Gene3D" id="1.20.1560.10">
    <property type="entry name" value="ABC transporter type 1, transmembrane domain"/>
    <property type="match status" value="2"/>
</dbReference>
<dbReference type="InterPro" id="IPR050173">
    <property type="entry name" value="ABC_transporter_C-like"/>
</dbReference>
<evidence type="ECO:0000256" key="2">
    <source>
        <dbReference type="ARBA" id="ARBA00009726"/>
    </source>
</evidence>
<keyword evidence="4 9" id="KW-0812">Transmembrane</keyword>
<evidence type="ECO:0000256" key="3">
    <source>
        <dbReference type="ARBA" id="ARBA00022448"/>
    </source>
</evidence>
<feature type="transmembrane region" description="Helical" evidence="9">
    <location>
        <begin position="112"/>
        <end position="133"/>
    </location>
</feature>
<reference evidence="12" key="1">
    <citation type="submission" date="2020-05" db="EMBL/GenBank/DDBJ databases">
        <title>Phylogenomic resolution of chytrid fungi.</title>
        <authorList>
            <person name="Stajich J.E."/>
            <person name="Amses K."/>
            <person name="Simmons R."/>
            <person name="Seto K."/>
            <person name="Myers J."/>
            <person name="Bonds A."/>
            <person name="Quandt C.A."/>
            <person name="Barry K."/>
            <person name="Liu P."/>
            <person name="Grigoriev I."/>
            <person name="Longcore J.E."/>
            <person name="James T.Y."/>
        </authorList>
    </citation>
    <scope>NUCLEOTIDE SEQUENCE</scope>
    <source>
        <strain evidence="12">JEL0476</strain>
    </source>
</reference>
<dbReference type="PROSITE" id="PS50893">
    <property type="entry name" value="ABC_TRANSPORTER_2"/>
    <property type="match status" value="2"/>
</dbReference>
<sequence length="1019" mass="113620">MASLNSEIANDGKSDAKFKAQKREDSSFFSKLSFQYLNQLLKEGLTKKLDLDSFPDIDSFNESKFLSESVMKNWNKQVLKNGKEEARLLKSLWKAFGSEYCKAGLCLLIESIVRVGQALITALFLDFFAIKYSSANLNYAILLALGLIMTQVIMVSINNVGFYLVSKLGMQVRVSLITLIYEKLLTLNVSHTSSTGLIVNLMSNDVQRFFPRSIQMGAECLIALKRIQNFLNLDNKDNLGTTLEDISIEVLRDHYSIKESEISNLVCVLNNASFIWKLDSFGKSHSGKDTVEILHDISITISTGMLYGVCGPGEMDCQYGFFARKKMVADRKLKIAYSSQTSWIFSGSIKDNITFGSVWDETWFNEVIIACAMDKDIDNLPDGVNTIVGERDQYIPMQIYIVSHNFSPSKTQLEIVLDDPLSAVDTKVGRHIFESCIKSLLLKTKNTGQYRRSPAAVILITHQLQYIPSCDHILILNQGRIESQGTFRQIVNFEHNNTTSSSFAKKMKNFLDGSKQQEDLTEPDRKIDIIEGTDAILNSQFLEDIEISKTEFMKEDSAIGNVSYTTYFTFLTGGVSHPILAALLLLYLLLGQAAGILSTYWLSVWSNQTIAQQNSSVVLNSAVLIGLVVSVLLRRYEAITRSPIYSEIPVTLEGLSTIRAFSSQNKAWLAVRMDAMAALFLVLVTFSSLLLKIYSDLSPGACGLILTYSITLVGLMQFAVRQSTEVENYMISAERVMEYTSLPSEADNVTDISPPPGWPSKGEVKVTNFSLKYEGADKRVLDDINIEISAGSKVGIVGRTGAGKSSFLQGLFRLIEPDSGRILIDGIDTSILGLKDLRSRISIIPQEPFCFKGTLRFNLDPFQNYTDDQLWKALEAVELKRSVELLPAKLETPVSEGGSERQLICLARAVLRNTKLIVMDEATSSVDLHTDALIQKVLRSDNFIFKNATVLTIAHRLNTVIDYDKIMVLDNGKLVEFGSPRELLGKDSTDPDAWFKRMVEEMGQEAASNLTKVVFSNDT</sequence>
<evidence type="ECO:0000313" key="12">
    <source>
        <dbReference type="EMBL" id="KAJ3220431.1"/>
    </source>
</evidence>
<dbReference type="FunFam" id="3.40.50.300:FF:000163">
    <property type="entry name" value="Multidrug resistance-associated protein member 4"/>
    <property type="match status" value="1"/>
</dbReference>
<evidence type="ECO:0000313" key="13">
    <source>
        <dbReference type="Proteomes" id="UP001211065"/>
    </source>
</evidence>
<feature type="domain" description="ABC transporter" evidence="10">
    <location>
        <begin position="231"/>
        <end position="503"/>
    </location>
</feature>
<dbReference type="Proteomes" id="UP001211065">
    <property type="component" value="Unassembled WGS sequence"/>
</dbReference>
<feature type="transmembrane region" description="Helical" evidence="9">
    <location>
        <begin position="614"/>
        <end position="633"/>
    </location>
</feature>
<comment type="subcellular location">
    <subcellularLocation>
        <location evidence="1">Membrane</location>
        <topology evidence="1">Multi-pass membrane protein</topology>
    </subcellularLocation>
</comment>
<feature type="transmembrane region" description="Helical" evidence="9">
    <location>
        <begin position="139"/>
        <end position="165"/>
    </location>
</feature>
<dbReference type="GO" id="GO:0016887">
    <property type="term" value="F:ATP hydrolysis activity"/>
    <property type="evidence" value="ECO:0007669"/>
    <property type="project" value="InterPro"/>
</dbReference>
<evidence type="ECO:0000256" key="9">
    <source>
        <dbReference type="SAM" id="Phobius"/>
    </source>
</evidence>
<feature type="domain" description="ABC transporter" evidence="10">
    <location>
        <begin position="764"/>
        <end position="996"/>
    </location>
</feature>
<feature type="domain" description="ABC transmembrane type-1" evidence="11">
    <location>
        <begin position="103"/>
        <end position="209"/>
    </location>
</feature>
<evidence type="ECO:0000259" key="11">
    <source>
        <dbReference type="PROSITE" id="PS50929"/>
    </source>
</evidence>
<name>A0AAD5U0V7_9FUNG</name>
<dbReference type="Pfam" id="PF00005">
    <property type="entry name" value="ABC_tran"/>
    <property type="match status" value="1"/>
</dbReference>
<comment type="similarity">
    <text evidence="2">Belongs to the ABC transporter superfamily. ABCC family. Conjugate transporter (TC 3.A.1.208) subfamily.</text>
</comment>
<evidence type="ECO:0000256" key="4">
    <source>
        <dbReference type="ARBA" id="ARBA00022692"/>
    </source>
</evidence>
<keyword evidence="8 9" id="KW-0472">Membrane</keyword>
<evidence type="ECO:0000256" key="6">
    <source>
        <dbReference type="ARBA" id="ARBA00022840"/>
    </source>
</evidence>
<dbReference type="Gene3D" id="3.40.50.300">
    <property type="entry name" value="P-loop containing nucleotide triphosphate hydrolases"/>
    <property type="match status" value="2"/>
</dbReference>
<dbReference type="PANTHER" id="PTHR24223">
    <property type="entry name" value="ATP-BINDING CASSETTE SUB-FAMILY C"/>
    <property type="match status" value="1"/>
</dbReference>
<keyword evidence="3" id="KW-0813">Transport</keyword>
<proteinExistence type="inferred from homology"/>
<evidence type="ECO:0000256" key="5">
    <source>
        <dbReference type="ARBA" id="ARBA00022741"/>
    </source>
</evidence>
<dbReference type="InterPro" id="IPR027417">
    <property type="entry name" value="P-loop_NTPase"/>
</dbReference>
<evidence type="ECO:0000256" key="7">
    <source>
        <dbReference type="ARBA" id="ARBA00022989"/>
    </source>
</evidence>
<dbReference type="Pfam" id="PF00664">
    <property type="entry name" value="ABC_membrane"/>
    <property type="match status" value="1"/>
</dbReference>
<dbReference type="InterPro" id="IPR003593">
    <property type="entry name" value="AAA+_ATPase"/>
</dbReference>
<evidence type="ECO:0000256" key="1">
    <source>
        <dbReference type="ARBA" id="ARBA00004141"/>
    </source>
</evidence>
<evidence type="ECO:0000256" key="8">
    <source>
        <dbReference type="ARBA" id="ARBA00023136"/>
    </source>
</evidence>
<feature type="transmembrane region" description="Helical" evidence="9">
    <location>
        <begin position="697"/>
        <end position="720"/>
    </location>
</feature>
<feature type="transmembrane region" description="Helical" evidence="9">
    <location>
        <begin position="579"/>
        <end position="602"/>
    </location>
</feature>
<keyword evidence="13" id="KW-1185">Reference proteome</keyword>
<dbReference type="AlphaFoldDB" id="A0AAD5U0V7"/>
<feature type="transmembrane region" description="Helical" evidence="9">
    <location>
        <begin position="669"/>
        <end position="691"/>
    </location>
</feature>
<dbReference type="InterPro" id="IPR036640">
    <property type="entry name" value="ABC1_TM_sf"/>
</dbReference>
<protein>
    <submittedName>
        <fullName evidence="12">Multidrug resistance-associated protein 4</fullName>
    </submittedName>
</protein>
<dbReference type="EMBL" id="JADGJW010000304">
    <property type="protein sequence ID" value="KAJ3220431.1"/>
    <property type="molecule type" value="Genomic_DNA"/>
</dbReference>